<evidence type="ECO:0000313" key="1">
    <source>
        <dbReference type="EMBL" id="MBW82916.1"/>
    </source>
</evidence>
<reference evidence="1" key="1">
    <citation type="submission" date="2018-02" db="EMBL/GenBank/DDBJ databases">
        <title>Rhizophora mucronata_Transcriptome.</title>
        <authorList>
            <person name="Meera S.P."/>
            <person name="Sreeshan A."/>
            <person name="Augustine A."/>
        </authorList>
    </citation>
    <scope>NUCLEOTIDE SEQUENCE</scope>
    <source>
        <tissue evidence="1">Leaf</tissue>
    </source>
</reference>
<name>A0A2P2INZ0_RHIMU</name>
<dbReference type="EMBL" id="GGEC01002433">
    <property type="protein sequence ID" value="MBW82916.1"/>
    <property type="molecule type" value="Transcribed_RNA"/>
</dbReference>
<organism evidence="1">
    <name type="scientific">Rhizophora mucronata</name>
    <name type="common">Asiatic mangrove</name>
    <dbReference type="NCBI Taxonomy" id="61149"/>
    <lineage>
        <taxon>Eukaryota</taxon>
        <taxon>Viridiplantae</taxon>
        <taxon>Streptophyta</taxon>
        <taxon>Embryophyta</taxon>
        <taxon>Tracheophyta</taxon>
        <taxon>Spermatophyta</taxon>
        <taxon>Magnoliopsida</taxon>
        <taxon>eudicotyledons</taxon>
        <taxon>Gunneridae</taxon>
        <taxon>Pentapetalae</taxon>
        <taxon>rosids</taxon>
        <taxon>fabids</taxon>
        <taxon>Malpighiales</taxon>
        <taxon>Rhizophoraceae</taxon>
        <taxon>Rhizophora</taxon>
    </lineage>
</organism>
<accession>A0A2P2INZ0</accession>
<dbReference type="AlphaFoldDB" id="A0A2P2INZ0"/>
<proteinExistence type="predicted"/>
<sequence length="32" mass="3683">MVTFCKVEILISNMISFSFNSKVIALRFCNLL</sequence>
<protein>
    <submittedName>
        <fullName evidence="1">Uncharacterized protein</fullName>
    </submittedName>
</protein>